<dbReference type="Pfam" id="PF03972">
    <property type="entry name" value="MmgE_PrpD_N"/>
    <property type="match status" value="1"/>
</dbReference>
<gene>
    <name evidence="4" type="ORF">EBB79_23400</name>
</gene>
<name>A0A3T0NA05_9RHOB</name>
<reference evidence="4 5" key="1">
    <citation type="submission" date="2018-10" db="EMBL/GenBank/DDBJ databases">
        <title>Parasedimentitalea marina sp. nov., a psychrophilic bacterium isolated from deep seawater of the New Britain Trench.</title>
        <authorList>
            <person name="Cao J."/>
        </authorList>
    </citation>
    <scope>NUCLEOTIDE SEQUENCE [LARGE SCALE GENOMIC DNA]</scope>
    <source>
        <strain evidence="4 5">W43</strain>
        <plasmid evidence="4 5">pW43B</plasmid>
    </source>
</reference>
<sequence length="388" mass="40956">MHPTGAAFANAAAASCLDIDDGHRRANGHPGAAVVPAALATSGPKTKGIDLLTNVVAGYEVCVRGGMSENHRSYHTGNYTGLGAAVVAARTAGLNAQQLMHALATTVYHGPRVADLTHSQDMGSNVKESIPWSVVAGMMASTLAEQGFTGCRDAMDIEERYTPSLALEGLAKGGFPKTPNGNSVSHAILRTYFKRYACCRWCHSAVEGLLVILRDQGLSVADIQSIEVETFLQSANLNNLADPPSLESAQYSVPYCMAIAAVLGEDALSPMSNEALHHPQAVALAEKIVVRHDALLDPMFPAQNPSRIRVITADASFEEFVSAPWGEPDNPPSRAELVKKFRGLAEGRLSQEQVDAIVVGVEVLREGTAGPLLDALGSIAPGDQKGED</sequence>
<dbReference type="InterPro" id="IPR036148">
    <property type="entry name" value="MmgE/PrpD_sf"/>
</dbReference>
<evidence type="ECO:0000259" key="2">
    <source>
        <dbReference type="Pfam" id="PF03972"/>
    </source>
</evidence>
<dbReference type="AlphaFoldDB" id="A0A3T0NA05"/>
<dbReference type="InterPro" id="IPR005656">
    <property type="entry name" value="MmgE_PrpD"/>
</dbReference>
<feature type="domain" description="MmgE/PrpD C-terminal" evidence="3">
    <location>
        <begin position="196"/>
        <end position="359"/>
    </location>
</feature>
<dbReference type="InterPro" id="IPR045337">
    <property type="entry name" value="MmgE_PrpD_C"/>
</dbReference>
<keyword evidence="5" id="KW-1185">Reference proteome</keyword>
<dbReference type="Gene3D" id="3.30.1330.120">
    <property type="entry name" value="2-methylcitrate dehydratase PrpD"/>
    <property type="match status" value="1"/>
</dbReference>
<proteinExistence type="inferred from homology"/>
<geneLocation type="plasmid" evidence="4 5">
    <name>pW43B</name>
</geneLocation>
<evidence type="ECO:0000313" key="5">
    <source>
        <dbReference type="Proteomes" id="UP000283063"/>
    </source>
</evidence>
<dbReference type="PANTHER" id="PTHR16943:SF8">
    <property type="entry name" value="2-METHYLCITRATE DEHYDRATASE"/>
    <property type="match status" value="1"/>
</dbReference>
<dbReference type="Gene3D" id="1.10.4100.10">
    <property type="entry name" value="2-methylcitrate dehydratase PrpD"/>
    <property type="match status" value="1"/>
</dbReference>
<accession>A0A3T0NA05</accession>
<dbReference type="GO" id="GO:0016829">
    <property type="term" value="F:lyase activity"/>
    <property type="evidence" value="ECO:0007669"/>
    <property type="project" value="InterPro"/>
</dbReference>
<keyword evidence="4" id="KW-0614">Plasmid</keyword>
<protein>
    <recommendedName>
        <fullName evidence="6">MmgE/PrpD family protein</fullName>
    </recommendedName>
</protein>
<dbReference type="Proteomes" id="UP000283063">
    <property type="component" value="Plasmid pW43B"/>
</dbReference>
<evidence type="ECO:0008006" key="6">
    <source>
        <dbReference type="Google" id="ProtNLM"/>
    </source>
</evidence>
<dbReference type="InterPro" id="IPR042188">
    <property type="entry name" value="MmgE/PrpD_sf_2"/>
</dbReference>
<feature type="domain" description="MmgE/PrpD N-terminal" evidence="2">
    <location>
        <begin position="2"/>
        <end position="158"/>
    </location>
</feature>
<dbReference type="EMBL" id="CP033221">
    <property type="protein sequence ID" value="AZV80884.1"/>
    <property type="molecule type" value="Genomic_DNA"/>
</dbReference>
<dbReference type="Pfam" id="PF19305">
    <property type="entry name" value="MmgE_PrpD_C"/>
    <property type="match status" value="1"/>
</dbReference>
<dbReference type="KEGG" id="sedi:EBB79_23400"/>
<dbReference type="SUPFAM" id="SSF103378">
    <property type="entry name" value="2-methylcitrate dehydratase PrpD"/>
    <property type="match status" value="1"/>
</dbReference>
<evidence type="ECO:0000259" key="3">
    <source>
        <dbReference type="Pfam" id="PF19305"/>
    </source>
</evidence>
<evidence type="ECO:0000256" key="1">
    <source>
        <dbReference type="ARBA" id="ARBA00006174"/>
    </source>
</evidence>
<dbReference type="InterPro" id="IPR042183">
    <property type="entry name" value="MmgE/PrpD_sf_1"/>
</dbReference>
<dbReference type="InterPro" id="IPR045336">
    <property type="entry name" value="MmgE_PrpD_N"/>
</dbReference>
<organism evidence="4 5">
    <name type="scientific">Parasedimentitalea marina</name>
    <dbReference type="NCBI Taxonomy" id="2483033"/>
    <lineage>
        <taxon>Bacteria</taxon>
        <taxon>Pseudomonadati</taxon>
        <taxon>Pseudomonadota</taxon>
        <taxon>Alphaproteobacteria</taxon>
        <taxon>Rhodobacterales</taxon>
        <taxon>Paracoccaceae</taxon>
        <taxon>Parasedimentitalea</taxon>
    </lineage>
</organism>
<comment type="similarity">
    <text evidence="1">Belongs to the PrpD family.</text>
</comment>
<dbReference type="PANTHER" id="PTHR16943">
    <property type="entry name" value="2-METHYLCITRATE DEHYDRATASE-RELATED"/>
    <property type="match status" value="1"/>
</dbReference>
<evidence type="ECO:0000313" key="4">
    <source>
        <dbReference type="EMBL" id="AZV80884.1"/>
    </source>
</evidence>
<dbReference type="OrthoDB" id="9795089at2"/>